<name>A0ABP9Z2H9_9FUNG</name>
<evidence type="ECO:0000313" key="1">
    <source>
        <dbReference type="EMBL" id="GAA5813309.1"/>
    </source>
</evidence>
<keyword evidence="2" id="KW-1185">Reference proteome</keyword>
<protein>
    <submittedName>
        <fullName evidence="1">Uncharacterized protein</fullName>
    </submittedName>
</protein>
<accession>A0ABP9Z2H9</accession>
<comment type="caution">
    <text evidence="1">The sequence shown here is derived from an EMBL/GenBank/DDBJ whole genome shotgun (WGS) entry which is preliminary data.</text>
</comment>
<dbReference type="EMBL" id="BAABUK010000016">
    <property type="protein sequence ID" value="GAA5813309.1"/>
    <property type="molecule type" value="Genomic_DNA"/>
</dbReference>
<reference evidence="1 2" key="1">
    <citation type="submission" date="2024-04" db="EMBL/GenBank/DDBJ databases">
        <title>genome sequences of Mucor flavus KT1a and Helicostylum pulchrum KT1b strains isolated from the surface of a dry-aged beef.</title>
        <authorList>
            <person name="Toyotome T."/>
            <person name="Hosono M."/>
            <person name="Torimaru M."/>
            <person name="Fukuda K."/>
            <person name="Mikami N."/>
        </authorList>
    </citation>
    <scope>NUCLEOTIDE SEQUENCE [LARGE SCALE GENOMIC DNA]</scope>
    <source>
        <strain evidence="1 2">KT1a</strain>
    </source>
</reference>
<evidence type="ECO:0000313" key="2">
    <source>
        <dbReference type="Proteomes" id="UP001473302"/>
    </source>
</evidence>
<sequence>MSINYFFRTSAKEWDIAEAIINYDQADSALEMSFNLLLLEIKSDLKTIGKTQKSLNRYVLKALAQVDKLSQLRCLGVTGRGPQEMENGERPAVNVNNISQNEQVNIAGVNNITMSQPRTKRRAPHEITNQAAADVGEGSSMYNINPPSAPVERPHKPKLRKLQTEALSQFIHFGTSFSQTNLISKNLYNQYKNEQKENYSLTSLGLFDHVVELLDSETSYESFLEEMWTSKLSGRQDNHKETFFNVVKYSLTAFHLVCRSPPINISNHERTHFVENIIPSLLALGKTLDFIEFKWCESEFISSKMLNQKDCDYDLRSAPGKYIDALGTLTTHNNMELIIVEASSGQLKENATHSIEDTLKILECGISSLRKEAAHYNDASLSTFMKLKVYGVHVIKSQVTLSEISLDDETHWKCIELRSTKLPTAWSDRVGLVQYMELLATLYVCL</sequence>
<organism evidence="1 2">
    <name type="scientific">Mucor flavus</name>
    <dbReference type="NCBI Taxonomy" id="439312"/>
    <lineage>
        <taxon>Eukaryota</taxon>
        <taxon>Fungi</taxon>
        <taxon>Fungi incertae sedis</taxon>
        <taxon>Mucoromycota</taxon>
        <taxon>Mucoromycotina</taxon>
        <taxon>Mucoromycetes</taxon>
        <taxon>Mucorales</taxon>
        <taxon>Mucorineae</taxon>
        <taxon>Mucoraceae</taxon>
        <taxon>Mucor</taxon>
    </lineage>
</organism>
<gene>
    <name evidence="1" type="ORF">MFLAVUS_006784</name>
</gene>
<dbReference type="Proteomes" id="UP001473302">
    <property type="component" value="Unassembled WGS sequence"/>
</dbReference>
<proteinExistence type="predicted"/>